<dbReference type="AlphaFoldDB" id="A0A5J4Z2A4"/>
<dbReference type="SMART" id="SM00129">
    <property type="entry name" value="KISc"/>
    <property type="match status" value="1"/>
</dbReference>
<dbReference type="GO" id="GO:0003777">
    <property type="term" value="F:microtubule motor activity"/>
    <property type="evidence" value="ECO:0007669"/>
    <property type="project" value="InterPro"/>
</dbReference>
<evidence type="ECO:0000259" key="9">
    <source>
        <dbReference type="PROSITE" id="PS50067"/>
    </source>
</evidence>
<dbReference type="GO" id="GO:0051231">
    <property type="term" value="P:spindle elongation"/>
    <property type="evidence" value="ECO:0007669"/>
    <property type="project" value="TreeGrafter"/>
</dbReference>
<reference evidence="11" key="1">
    <citation type="journal article" date="2019" name="Nat. Commun.">
        <title>Expansion of phycobilisome linker gene families in mesophilic red algae.</title>
        <authorList>
            <person name="Lee J."/>
            <person name="Kim D."/>
            <person name="Bhattacharya D."/>
            <person name="Yoon H.S."/>
        </authorList>
    </citation>
    <scope>NUCLEOTIDE SEQUENCE [LARGE SCALE GENOMIC DNA]</scope>
    <source>
        <strain evidence="11">CCMP 1328</strain>
    </source>
</reference>
<feature type="compositionally biased region" description="Basic and acidic residues" evidence="8">
    <location>
        <begin position="1128"/>
        <end position="1149"/>
    </location>
</feature>
<feature type="region of interest" description="Disordered" evidence="8">
    <location>
        <begin position="430"/>
        <end position="451"/>
    </location>
</feature>
<dbReference type="OMA" id="MASAHER"/>
<dbReference type="Pfam" id="PF25764">
    <property type="entry name" value="KIF21A_4th"/>
    <property type="match status" value="1"/>
</dbReference>
<dbReference type="PRINTS" id="PR00380">
    <property type="entry name" value="KINESINHEAVY"/>
</dbReference>
<feature type="coiled-coil region" evidence="7">
    <location>
        <begin position="402"/>
        <end position="429"/>
    </location>
</feature>
<feature type="binding site" evidence="6">
    <location>
        <begin position="110"/>
        <end position="117"/>
    </location>
    <ligand>
        <name>ATP</name>
        <dbReference type="ChEBI" id="CHEBI:30616"/>
    </ligand>
</feature>
<accession>A0A5J4Z2A4</accession>
<dbReference type="GO" id="GO:0008017">
    <property type="term" value="F:microtubule binding"/>
    <property type="evidence" value="ECO:0007669"/>
    <property type="project" value="InterPro"/>
</dbReference>
<feature type="coiled-coil region" evidence="7">
    <location>
        <begin position="643"/>
        <end position="845"/>
    </location>
</feature>
<dbReference type="InterPro" id="IPR027417">
    <property type="entry name" value="P-loop_NTPase"/>
</dbReference>
<keyword evidence="5 7" id="KW-0175">Coiled coil</keyword>
<feature type="coiled-coil region" evidence="7">
    <location>
        <begin position="503"/>
        <end position="547"/>
    </location>
</feature>
<dbReference type="GO" id="GO:0005737">
    <property type="term" value="C:cytoplasm"/>
    <property type="evidence" value="ECO:0007669"/>
    <property type="project" value="UniProtKB-SubCell"/>
</dbReference>
<dbReference type="PROSITE" id="PS50067">
    <property type="entry name" value="KINESIN_MOTOR_2"/>
    <property type="match status" value="1"/>
</dbReference>
<evidence type="ECO:0000256" key="4">
    <source>
        <dbReference type="ARBA" id="ARBA00022840"/>
    </source>
</evidence>
<keyword evidence="11" id="KW-1185">Reference proteome</keyword>
<proteinExistence type="inferred from homology"/>
<sequence>MSAPSRRKMAKRMGKNDATEELVSVRVAANVRPLVDKELASGAKDVMQVDVRAKQIQLLNHGDFAFDEVYAPSHEPARAKEEAERLYQQLVLPLVDGLFEGYNASVLAYGQTGSGKTHTMGTSYSPGQAVRGVVPNVLQDIFARSAKIQREGNQVSLRCSYVEIHNEEIHDLLAPDGPANTANQAGATLRKRSTISIRDSAGGNGSVELIGATEVCVSSLQDCVACLEQGSLCRTTAATGMNAHSSRSHAIFSITLEQKVSDRSNIHEQQKFLAAKMHLVDLAGSERAKRTQAEGQRLKEGIQINKGLSVLGKVISILCEASENNGHNTPNNVTSGSGLSHVHVPYRESKLTRLLQDSLGGNSRTVMIACISPASSNLEESLSTLRYASKARNIKNRPSQNQDEAGCSLQQLKRQLAEVRAENLRLRESARLAARNDEPGGELSEGTSSSRLVTRNSLHELALPKFSATCTCGAGSGGSRTNSSRDSFALKEAALLVEQERLTDELNAALADEKLAIENLKAVQIERDALRKKLHSLMNQKRTAREQETKDRSLVLASSVKRSGRRGGAVGSTIRRQGKENIPADFDEYDTVQENLPTPLKLRFGDGDIDDLGGQGSHDSVRPYDFLCSGDADASESSDNETMHALEAQREALELQLAEATSQMNQVGTESQRIHAMHVDHVKQQAKLKAQCQRLENERARLVHDIAQLRDVSKKEAEMKKQYQDRLKELEKTLAEIRRKAQKQEQVQKLLERSESAKNMLQLDIVGIKKRLVDVRRHLEAEQKKSNAIHRAQEREINQLKRQGLKDAAKMQQLETLQERQRQVVRRKTEEAEIARKQLVAQQARIVQNAARNTDRSSTRQMLASAADLKTEPMRREWIETEICRVFEVLEIREELSCEGESKMQCMERLGELNRARKAKDRESPGIEREIDAVQRQIHAHVRRMQTLEKKERTLGYRDEAEEDARRWAGIKYVVEARAMLRSLFKAAVSERVKAHSGAAAEKICSSPDGNYPKNVAKASRTKQPEAGAGDLDELSEAGSSTFGADDANRTLHIRAPPATPHARSATADVSDLLLQLAACKNSPLGDSESDANLCVQDASVTPYHRKNADASSSASWAKMMIAGGDQNSKEPQIRAERRSNFRGSRDDEAGVGDGLDSDSDDDPNMDDPNDPTWDAKLLGPRARVH</sequence>
<protein>
    <submittedName>
        <fullName evidence="10">Kinesin-like protein KIN-4C</fullName>
    </submittedName>
</protein>
<dbReference type="EMBL" id="VRMN01000002">
    <property type="protein sequence ID" value="KAA8497054.1"/>
    <property type="molecule type" value="Genomic_DNA"/>
</dbReference>
<dbReference type="GO" id="GO:0005875">
    <property type="term" value="C:microtubule associated complex"/>
    <property type="evidence" value="ECO:0007669"/>
    <property type="project" value="TreeGrafter"/>
</dbReference>
<dbReference type="InterPro" id="IPR019821">
    <property type="entry name" value="Kinesin_motor_CS"/>
</dbReference>
<dbReference type="InterPro" id="IPR027640">
    <property type="entry name" value="Kinesin-like_fam"/>
</dbReference>
<evidence type="ECO:0000313" key="10">
    <source>
        <dbReference type="EMBL" id="KAA8497054.1"/>
    </source>
</evidence>
<evidence type="ECO:0000256" key="3">
    <source>
        <dbReference type="ARBA" id="ARBA00022741"/>
    </source>
</evidence>
<dbReference type="InterPro" id="IPR036961">
    <property type="entry name" value="Kinesin_motor_dom_sf"/>
</dbReference>
<dbReference type="Proteomes" id="UP000324585">
    <property type="component" value="Unassembled WGS sequence"/>
</dbReference>
<name>A0A5J4Z2A4_PORPP</name>
<dbReference type="Pfam" id="PF00225">
    <property type="entry name" value="Kinesin"/>
    <property type="match status" value="1"/>
</dbReference>
<evidence type="ECO:0000256" key="5">
    <source>
        <dbReference type="ARBA" id="ARBA00023054"/>
    </source>
</evidence>
<dbReference type="PROSITE" id="PS00411">
    <property type="entry name" value="KINESIN_MOTOR_1"/>
    <property type="match status" value="1"/>
</dbReference>
<evidence type="ECO:0000313" key="11">
    <source>
        <dbReference type="Proteomes" id="UP000324585"/>
    </source>
</evidence>
<evidence type="ECO:0000256" key="2">
    <source>
        <dbReference type="ARBA" id="ARBA00022490"/>
    </source>
</evidence>
<keyword evidence="4 6" id="KW-0067">ATP-binding</keyword>
<comment type="caution">
    <text evidence="10">The sequence shown here is derived from an EMBL/GenBank/DDBJ whole genome shotgun (WGS) entry which is preliminary data.</text>
</comment>
<dbReference type="InterPro" id="IPR001752">
    <property type="entry name" value="Kinesin_motor_dom"/>
</dbReference>
<dbReference type="PANTHER" id="PTHR47969:SF15">
    <property type="entry name" value="CHROMOSOME-ASSOCIATED KINESIN KIF4A-RELATED"/>
    <property type="match status" value="1"/>
</dbReference>
<keyword evidence="2" id="KW-0963">Cytoplasm</keyword>
<comment type="subcellular location">
    <subcellularLocation>
        <location evidence="1">Cytoplasm</location>
    </subcellularLocation>
</comment>
<feature type="compositionally biased region" description="Acidic residues" evidence="8">
    <location>
        <begin position="1156"/>
        <end position="1170"/>
    </location>
</feature>
<dbReference type="GO" id="GO:0007052">
    <property type="term" value="P:mitotic spindle organization"/>
    <property type="evidence" value="ECO:0007669"/>
    <property type="project" value="TreeGrafter"/>
</dbReference>
<dbReference type="SUPFAM" id="SSF52540">
    <property type="entry name" value="P-loop containing nucleoside triphosphate hydrolases"/>
    <property type="match status" value="1"/>
</dbReference>
<comment type="similarity">
    <text evidence="6">Belongs to the TRAFAC class myosin-kinesin ATPase superfamily. Kinesin family.</text>
</comment>
<dbReference type="Gene3D" id="3.40.850.10">
    <property type="entry name" value="Kinesin motor domain"/>
    <property type="match status" value="1"/>
</dbReference>
<dbReference type="GO" id="GO:0005524">
    <property type="term" value="F:ATP binding"/>
    <property type="evidence" value="ECO:0007669"/>
    <property type="project" value="UniProtKB-UniRule"/>
</dbReference>
<feature type="region of interest" description="Disordered" evidence="8">
    <location>
        <begin position="998"/>
        <end position="1049"/>
    </location>
</feature>
<feature type="region of interest" description="Disordered" evidence="8">
    <location>
        <begin position="1124"/>
        <end position="1186"/>
    </location>
</feature>
<evidence type="ECO:0000256" key="8">
    <source>
        <dbReference type="SAM" id="MobiDB-lite"/>
    </source>
</evidence>
<organism evidence="10 11">
    <name type="scientific">Porphyridium purpureum</name>
    <name type="common">Red alga</name>
    <name type="synonym">Porphyridium cruentum</name>
    <dbReference type="NCBI Taxonomy" id="35688"/>
    <lineage>
        <taxon>Eukaryota</taxon>
        <taxon>Rhodophyta</taxon>
        <taxon>Bangiophyceae</taxon>
        <taxon>Porphyridiales</taxon>
        <taxon>Porphyridiaceae</taxon>
        <taxon>Porphyridium</taxon>
    </lineage>
</organism>
<keyword evidence="6" id="KW-0505">Motor protein</keyword>
<evidence type="ECO:0000256" key="7">
    <source>
        <dbReference type="SAM" id="Coils"/>
    </source>
</evidence>
<dbReference type="OrthoDB" id="3176171at2759"/>
<keyword evidence="3 6" id="KW-0547">Nucleotide-binding</keyword>
<gene>
    <name evidence="10" type="ORF">FVE85_0783</name>
</gene>
<evidence type="ECO:0000256" key="6">
    <source>
        <dbReference type="PROSITE-ProRule" id="PRU00283"/>
    </source>
</evidence>
<dbReference type="PANTHER" id="PTHR47969">
    <property type="entry name" value="CHROMOSOME-ASSOCIATED KINESIN KIF4A-RELATED"/>
    <property type="match status" value="1"/>
</dbReference>
<feature type="domain" description="Kinesin motor" evidence="9">
    <location>
        <begin position="24"/>
        <end position="394"/>
    </location>
</feature>
<dbReference type="GO" id="GO:0007018">
    <property type="term" value="P:microtubule-based movement"/>
    <property type="evidence" value="ECO:0007669"/>
    <property type="project" value="InterPro"/>
</dbReference>
<evidence type="ECO:0000256" key="1">
    <source>
        <dbReference type="ARBA" id="ARBA00004496"/>
    </source>
</evidence>